<dbReference type="PANTHER" id="PTHR16222">
    <property type="entry name" value="ADP-RIBOSYLGLYCOHYDROLASE"/>
    <property type="match status" value="1"/>
</dbReference>
<gene>
    <name evidence="1" type="ORF">MNB_SUP05-10-454</name>
</gene>
<reference evidence="1" key="1">
    <citation type="submission" date="2016-10" db="EMBL/GenBank/DDBJ databases">
        <authorList>
            <person name="de Groot N.N."/>
        </authorList>
    </citation>
    <scope>NUCLEOTIDE SEQUENCE</scope>
</reference>
<evidence type="ECO:0000313" key="1">
    <source>
        <dbReference type="EMBL" id="SFV76192.1"/>
    </source>
</evidence>
<dbReference type="InterPro" id="IPR050792">
    <property type="entry name" value="ADP-ribosylglycohydrolase"/>
</dbReference>
<organism evidence="1">
    <name type="scientific">hydrothermal vent metagenome</name>
    <dbReference type="NCBI Taxonomy" id="652676"/>
    <lineage>
        <taxon>unclassified sequences</taxon>
        <taxon>metagenomes</taxon>
        <taxon>ecological metagenomes</taxon>
    </lineage>
</organism>
<dbReference type="InterPro" id="IPR005502">
    <property type="entry name" value="Ribosyl_crysJ1"/>
</dbReference>
<accession>A0A1W1D6X4</accession>
<keyword evidence="1" id="KW-0378">Hydrolase</keyword>
<dbReference type="GO" id="GO:0016787">
    <property type="term" value="F:hydrolase activity"/>
    <property type="evidence" value="ECO:0007669"/>
    <property type="project" value="UniProtKB-KW"/>
</dbReference>
<dbReference type="Gene3D" id="1.10.4080.10">
    <property type="entry name" value="ADP-ribosylation/Crystallin J1"/>
    <property type="match status" value="1"/>
</dbReference>
<dbReference type="Pfam" id="PF03747">
    <property type="entry name" value="ADP_ribosyl_GH"/>
    <property type="match status" value="1"/>
</dbReference>
<dbReference type="InterPro" id="IPR036705">
    <property type="entry name" value="Ribosyl_crysJ1_sf"/>
</dbReference>
<dbReference type="PANTHER" id="PTHR16222:SF12">
    <property type="entry name" value="ADP-RIBOSYLGLYCOHYDROLASE-RELATED"/>
    <property type="match status" value="1"/>
</dbReference>
<proteinExistence type="predicted"/>
<sequence>MLGAITGDVVGSVYEWANIKHKNFEPLFSPRAFFTDDTVLTVALMDGILHDKGYDDMLRQYYQQYPHAGYGGRFHQWAKYENQDPYGSWGNGAAMRTSAVGFVYDTLDKVLEKAEKYAAYTHNHPEGVKGAQATSSAIFLARNGSSKVDIKDYIVQTFDYDLDRTLDEIRPDYIFNESCQGTVPEAIIAFLESDNFEDAIRNAISLGGDSDTLTCITGGIAEAFYGDIPQDIANESMSRLTPEMRDVVCQFYQAHRPSKTVDKAYEYATAQIEQLNISNTSKQAYHEGKDEFQKDQDAFWQAAMSKTNRKGLLDSLLSKMKAR</sequence>
<dbReference type="AlphaFoldDB" id="A0A1W1D6X4"/>
<dbReference type="EMBL" id="FPHQ01000070">
    <property type="protein sequence ID" value="SFV76192.1"/>
    <property type="molecule type" value="Genomic_DNA"/>
</dbReference>
<dbReference type="SUPFAM" id="SSF101478">
    <property type="entry name" value="ADP-ribosylglycohydrolase"/>
    <property type="match status" value="1"/>
</dbReference>
<protein>
    <submittedName>
        <fullName evidence="1">Hydrolase, putative</fullName>
    </submittedName>
</protein>
<name>A0A1W1D6X4_9ZZZZ</name>